<dbReference type="GO" id="GO:0006353">
    <property type="term" value="P:DNA-templated transcription termination"/>
    <property type="evidence" value="ECO:0007669"/>
    <property type="project" value="UniProtKB-KW"/>
</dbReference>
<sequence>MLFLRRHLILLLRAASPLPSPSPSPIHHRACLLSTSAAPFSLEDYLVDACGLAPAQARKAAEKAFKEASNKASGALSVSRLNSAGNPDAVRALLCSIGLSRADIASVVAADPLLLRSSVKIIKARLLALRDRVGLSPPQIARLLIVAPRALRCSNIANLEFLISFYGSFDKVLVVTKRSSSLLAVSLEKLILPNIALIRQCGVPDIPQLCINTPWLLTYSLERVKEFLLRAEQLGVPPNSRMFKYAMAVVTCNPKEKIAAKLDFFKMTLGCSQSEVSIAVPKLPQILSLSDDNLLRHFEFLVNEVGMERRYILERPVLFGLSLEKRLVPRHYVMKVLQAKGLLNSNMSFHSLAIMGEQNFRLKFIDCHRDSVPGLADDYAAARADRRRIAAPPPPSAAAAGMLFLPRHLLPLLRAASPLPSPIIRHRARLLSTSAAASSFEDYLVASCGLAPAQARKTAEKALKEASKVSKKAFEEISFSRPFNPDAVLAVLYSVGLTRADIAPVVAADPLFLRSPVTKIEQRLLALRDRVGLSPPQIARLLVVGSRALRCSDIEGNVEFLISFYGSFDKVLVVTKRNAGLLTANVEKVIQRNIALFRQSGVCGIDQLCSNAPWVLTFNLERVKGFLVRAEQLGVPPTSQMFKYALAVVTWNSGDKVAARLKFMERILGCSKSELSAAVSKQPVILGYNEESLLRKVEFLRNEVGMEPACIVKKPLLFTLSLEKRLIPRLSVMKVLEAKGLLSSNTRFYTLAAMAEKDFRLKFVDRHNDSVPGLADAYDTARAGGVPLS</sequence>
<keyword evidence="2" id="KW-0806">Transcription termination</keyword>
<dbReference type="SMART" id="SM00733">
    <property type="entry name" value="Mterf"/>
    <property type="match status" value="10"/>
</dbReference>
<dbReference type="Proteomes" id="UP001341281">
    <property type="component" value="Chromosome 06"/>
</dbReference>
<feature type="chain" id="PRO_5042943271" evidence="4">
    <location>
        <begin position="18"/>
        <end position="789"/>
    </location>
</feature>
<comment type="similarity">
    <text evidence="1">Belongs to the mTERF family.</text>
</comment>
<evidence type="ECO:0000313" key="6">
    <source>
        <dbReference type="Proteomes" id="UP001341281"/>
    </source>
</evidence>
<feature type="non-terminal residue" evidence="5">
    <location>
        <position position="789"/>
    </location>
</feature>
<keyword evidence="2" id="KW-0804">Transcription</keyword>
<dbReference type="InterPro" id="IPR038538">
    <property type="entry name" value="MTERF_sf"/>
</dbReference>
<name>A0AAQ3TZR4_PASNO</name>
<feature type="signal peptide" evidence="4">
    <location>
        <begin position="1"/>
        <end position="17"/>
    </location>
</feature>
<dbReference type="EMBL" id="CP144750">
    <property type="protein sequence ID" value="WVZ82905.1"/>
    <property type="molecule type" value="Genomic_DNA"/>
</dbReference>
<dbReference type="FunFam" id="1.25.70.10:FF:000001">
    <property type="entry name" value="Mitochondrial transcription termination factor-like"/>
    <property type="match status" value="2"/>
</dbReference>
<dbReference type="GO" id="GO:0003676">
    <property type="term" value="F:nucleic acid binding"/>
    <property type="evidence" value="ECO:0007669"/>
    <property type="project" value="InterPro"/>
</dbReference>
<evidence type="ECO:0000256" key="3">
    <source>
        <dbReference type="ARBA" id="ARBA00022946"/>
    </source>
</evidence>
<dbReference type="PANTHER" id="PTHR13068">
    <property type="entry name" value="CGI-12 PROTEIN-RELATED"/>
    <property type="match status" value="1"/>
</dbReference>
<keyword evidence="2" id="KW-0805">Transcription regulation</keyword>
<accession>A0AAQ3TZR4</accession>
<gene>
    <name evidence="5" type="ORF">U9M48_030112</name>
</gene>
<reference evidence="5 6" key="1">
    <citation type="submission" date="2024-02" db="EMBL/GenBank/DDBJ databases">
        <title>High-quality chromosome-scale genome assembly of Pensacola bahiagrass (Paspalum notatum Flugge var. saurae).</title>
        <authorList>
            <person name="Vega J.M."/>
            <person name="Podio M."/>
            <person name="Orjuela J."/>
            <person name="Siena L.A."/>
            <person name="Pessino S.C."/>
            <person name="Combes M.C."/>
            <person name="Mariac C."/>
            <person name="Albertini E."/>
            <person name="Pupilli F."/>
            <person name="Ortiz J.P.A."/>
            <person name="Leblanc O."/>
        </authorList>
    </citation>
    <scope>NUCLEOTIDE SEQUENCE [LARGE SCALE GENOMIC DNA]</scope>
    <source>
        <strain evidence="5">R1</strain>
        <tissue evidence="5">Leaf</tissue>
    </source>
</reference>
<keyword evidence="4" id="KW-0732">Signal</keyword>
<dbReference type="Pfam" id="PF02536">
    <property type="entry name" value="mTERF"/>
    <property type="match status" value="2"/>
</dbReference>
<evidence type="ECO:0000313" key="5">
    <source>
        <dbReference type="EMBL" id="WVZ82905.1"/>
    </source>
</evidence>
<evidence type="ECO:0000256" key="1">
    <source>
        <dbReference type="ARBA" id="ARBA00007692"/>
    </source>
</evidence>
<dbReference type="PANTHER" id="PTHR13068:SF102">
    <property type="entry name" value="OS11G0246100 PROTEIN"/>
    <property type="match status" value="1"/>
</dbReference>
<evidence type="ECO:0000256" key="2">
    <source>
        <dbReference type="ARBA" id="ARBA00022472"/>
    </source>
</evidence>
<keyword evidence="6" id="KW-1185">Reference proteome</keyword>
<proteinExistence type="inferred from homology"/>
<organism evidence="5 6">
    <name type="scientific">Paspalum notatum var. saurae</name>
    <dbReference type="NCBI Taxonomy" id="547442"/>
    <lineage>
        <taxon>Eukaryota</taxon>
        <taxon>Viridiplantae</taxon>
        <taxon>Streptophyta</taxon>
        <taxon>Embryophyta</taxon>
        <taxon>Tracheophyta</taxon>
        <taxon>Spermatophyta</taxon>
        <taxon>Magnoliopsida</taxon>
        <taxon>Liliopsida</taxon>
        <taxon>Poales</taxon>
        <taxon>Poaceae</taxon>
        <taxon>PACMAD clade</taxon>
        <taxon>Panicoideae</taxon>
        <taxon>Andropogonodae</taxon>
        <taxon>Paspaleae</taxon>
        <taxon>Paspalinae</taxon>
        <taxon>Paspalum</taxon>
    </lineage>
</organism>
<keyword evidence="3" id="KW-0809">Transit peptide</keyword>
<evidence type="ECO:0000256" key="4">
    <source>
        <dbReference type="SAM" id="SignalP"/>
    </source>
</evidence>
<dbReference type="AlphaFoldDB" id="A0AAQ3TZR4"/>
<dbReference type="InterPro" id="IPR003690">
    <property type="entry name" value="MTERF"/>
</dbReference>
<protein>
    <submittedName>
        <fullName evidence="5">Uncharacterized protein</fullName>
    </submittedName>
</protein>
<dbReference type="Gene3D" id="1.25.70.10">
    <property type="entry name" value="Transcription termination factor 3, mitochondrial"/>
    <property type="match status" value="2"/>
</dbReference>